<comment type="caution">
    <text evidence="1">The sequence shown here is derived from an EMBL/GenBank/DDBJ whole genome shotgun (WGS) entry which is preliminary data.</text>
</comment>
<dbReference type="Proteomes" id="UP000024635">
    <property type="component" value="Unassembled WGS sequence"/>
</dbReference>
<evidence type="ECO:0000313" key="2">
    <source>
        <dbReference type="Proteomes" id="UP000024635"/>
    </source>
</evidence>
<evidence type="ECO:0000313" key="1">
    <source>
        <dbReference type="EMBL" id="EYC11363.1"/>
    </source>
</evidence>
<reference evidence="2" key="1">
    <citation type="journal article" date="2015" name="Nat. Genet.">
        <title>The genome and transcriptome of the zoonotic hookworm Ancylostoma ceylanicum identify infection-specific gene families.</title>
        <authorList>
            <person name="Schwarz E.M."/>
            <person name="Hu Y."/>
            <person name="Antoshechkin I."/>
            <person name="Miller M.M."/>
            <person name="Sternberg P.W."/>
            <person name="Aroian R.V."/>
        </authorList>
    </citation>
    <scope>NUCLEOTIDE SEQUENCE</scope>
    <source>
        <strain evidence="2">HY135</strain>
    </source>
</reference>
<organism evidence="1 2">
    <name type="scientific">Ancylostoma ceylanicum</name>
    <dbReference type="NCBI Taxonomy" id="53326"/>
    <lineage>
        <taxon>Eukaryota</taxon>
        <taxon>Metazoa</taxon>
        <taxon>Ecdysozoa</taxon>
        <taxon>Nematoda</taxon>
        <taxon>Chromadorea</taxon>
        <taxon>Rhabditida</taxon>
        <taxon>Rhabditina</taxon>
        <taxon>Rhabditomorpha</taxon>
        <taxon>Strongyloidea</taxon>
        <taxon>Ancylostomatidae</taxon>
        <taxon>Ancylostomatinae</taxon>
        <taxon>Ancylostoma</taxon>
    </lineage>
</organism>
<accession>A0A016U9T1</accession>
<dbReference type="EMBL" id="JARK01001387">
    <property type="protein sequence ID" value="EYC11363.1"/>
    <property type="molecule type" value="Genomic_DNA"/>
</dbReference>
<gene>
    <name evidence="1" type="primary">Acey_s0051.g2168</name>
    <name evidence="1" type="ORF">Y032_0051g2168</name>
</gene>
<sequence length="72" mass="7754">MERLRGLSNLLLSPVGSETMESEITAGMVINGERGQKLRLSDHKMNELDTESELGGGGQCKPKEYCIAGTGE</sequence>
<name>A0A016U9T1_9BILA</name>
<protein>
    <submittedName>
        <fullName evidence="1">Uncharacterized protein</fullName>
    </submittedName>
</protein>
<proteinExistence type="predicted"/>
<keyword evidence="2" id="KW-1185">Reference proteome</keyword>
<dbReference type="AlphaFoldDB" id="A0A016U9T1"/>